<dbReference type="SUPFAM" id="SSF53822">
    <property type="entry name" value="Periplasmic binding protein-like I"/>
    <property type="match status" value="1"/>
</dbReference>
<evidence type="ECO:0000256" key="1">
    <source>
        <dbReference type="ARBA" id="ARBA00004196"/>
    </source>
</evidence>
<dbReference type="CDD" id="cd01392">
    <property type="entry name" value="HTH_LacI"/>
    <property type="match status" value="1"/>
</dbReference>
<protein>
    <submittedName>
        <fullName evidence="5">LacI family transcriptional regulator</fullName>
    </submittedName>
</protein>
<evidence type="ECO:0000259" key="4">
    <source>
        <dbReference type="PROSITE" id="PS50932"/>
    </source>
</evidence>
<comment type="similarity">
    <text evidence="2">Belongs to the bacterial solute-binding protein 2 family.</text>
</comment>
<dbReference type="InterPro" id="IPR028082">
    <property type="entry name" value="Peripla_BP_I"/>
</dbReference>
<gene>
    <name evidence="5" type="ORF">C7455_104218</name>
</gene>
<name>A0A316GHY8_9RHOB</name>
<accession>A0A316GHY8</accession>
<feature type="domain" description="HTH lacI-type" evidence="4">
    <location>
        <begin position="3"/>
        <end position="46"/>
    </location>
</feature>
<dbReference type="OrthoDB" id="9805774at2"/>
<evidence type="ECO:0000313" key="5">
    <source>
        <dbReference type="EMBL" id="PWK60581.1"/>
    </source>
</evidence>
<dbReference type="Gene3D" id="3.40.50.2300">
    <property type="match status" value="2"/>
</dbReference>
<reference evidence="5 6" key="1">
    <citation type="submission" date="2018-05" db="EMBL/GenBank/DDBJ databases">
        <title>Genomic Encyclopedia of Type Strains, Phase IV (KMG-IV): sequencing the most valuable type-strain genomes for metagenomic binning, comparative biology and taxonomic classification.</title>
        <authorList>
            <person name="Goeker M."/>
        </authorList>
    </citation>
    <scope>NUCLEOTIDE SEQUENCE [LARGE SCALE GENOMIC DNA]</scope>
    <source>
        <strain evidence="5 6">DSM 16097</strain>
    </source>
</reference>
<dbReference type="InterPro" id="IPR000843">
    <property type="entry name" value="HTH_LacI"/>
</dbReference>
<evidence type="ECO:0000256" key="2">
    <source>
        <dbReference type="ARBA" id="ARBA00007639"/>
    </source>
</evidence>
<dbReference type="EMBL" id="QGGW01000004">
    <property type="protein sequence ID" value="PWK60581.1"/>
    <property type="molecule type" value="Genomic_DNA"/>
</dbReference>
<comment type="caution">
    <text evidence="5">The sequence shown here is derived from an EMBL/GenBank/DDBJ whole genome shotgun (WGS) entry which is preliminary data.</text>
</comment>
<evidence type="ECO:0000313" key="6">
    <source>
        <dbReference type="Proteomes" id="UP000245708"/>
    </source>
</evidence>
<keyword evidence="6" id="KW-1185">Reference proteome</keyword>
<dbReference type="RefSeq" id="WP_109667901.1">
    <property type="nucleotide sequence ID" value="NZ_QGGW01000004.1"/>
</dbReference>
<keyword evidence="3" id="KW-0732">Signal</keyword>
<dbReference type="PROSITE" id="PS50932">
    <property type="entry name" value="HTH_LACI_2"/>
    <property type="match status" value="1"/>
</dbReference>
<dbReference type="Proteomes" id="UP000245708">
    <property type="component" value="Unassembled WGS sequence"/>
</dbReference>
<dbReference type="Gene3D" id="1.10.260.40">
    <property type="entry name" value="lambda repressor-like DNA-binding domains"/>
    <property type="match status" value="1"/>
</dbReference>
<dbReference type="AlphaFoldDB" id="A0A316GHY8"/>
<dbReference type="Pfam" id="PF00356">
    <property type="entry name" value="LacI"/>
    <property type="match status" value="1"/>
</dbReference>
<dbReference type="SUPFAM" id="SSF47413">
    <property type="entry name" value="lambda repressor-like DNA-binding domains"/>
    <property type="match status" value="1"/>
</dbReference>
<dbReference type="PANTHER" id="PTHR46847:SF1">
    <property type="entry name" value="D-ALLOSE-BINDING PERIPLASMIC PROTEIN-RELATED"/>
    <property type="match status" value="1"/>
</dbReference>
<dbReference type="GO" id="GO:0006355">
    <property type="term" value="P:regulation of DNA-templated transcription"/>
    <property type="evidence" value="ECO:0007669"/>
    <property type="project" value="InterPro"/>
</dbReference>
<dbReference type="InterPro" id="IPR010982">
    <property type="entry name" value="Lambda_DNA-bd_dom_sf"/>
</dbReference>
<dbReference type="Pfam" id="PF13407">
    <property type="entry name" value="Peripla_BP_4"/>
    <property type="match status" value="1"/>
</dbReference>
<dbReference type="PROSITE" id="PS00356">
    <property type="entry name" value="HTH_LACI_1"/>
    <property type="match status" value="1"/>
</dbReference>
<dbReference type="SMART" id="SM00354">
    <property type="entry name" value="HTH_LACI"/>
    <property type="match status" value="1"/>
</dbReference>
<dbReference type="InterPro" id="IPR025997">
    <property type="entry name" value="SBP_2_dom"/>
</dbReference>
<proteinExistence type="inferred from homology"/>
<sequence>MRPTLTDIATAAGVSPATVDRVLHGRPGVAGRTRAQVLQAARRLGYLADLPEAPAPMVFHLVLPQTRNAYFREVIGHARALTPPHVTLEVLRAPALDPAAFARVLRDLGPSDGIAVLALGHPQVAEAIRARVEGGTPVVTLATDIPEAPRTGFVGLDNLRAGRLAGYTLARFLGPAPEGKVALIAGHLGFRGHMEREMGFRAVLAQEFAGLSLLALRETREDRARARLETLSLLAAHPDLVGIYNAGGGTVGIGAALTEAGRTGVVFVAHEATEENRALLLDGTLDAVIDQSAREEMQEVFALLMAAARGQGRDAPPLCPVLITRENLP</sequence>
<evidence type="ECO:0000256" key="3">
    <source>
        <dbReference type="ARBA" id="ARBA00022729"/>
    </source>
</evidence>
<dbReference type="PANTHER" id="PTHR46847">
    <property type="entry name" value="D-ALLOSE-BINDING PERIPLASMIC PROTEIN-RELATED"/>
    <property type="match status" value="1"/>
</dbReference>
<dbReference type="GO" id="GO:0003677">
    <property type="term" value="F:DNA binding"/>
    <property type="evidence" value="ECO:0007669"/>
    <property type="project" value="InterPro"/>
</dbReference>
<dbReference type="GO" id="GO:0030246">
    <property type="term" value="F:carbohydrate binding"/>
    <property type="evidence" value="ECO:0007669"/>
    <property type="project" value="UniProtKB-ARBA"/>
</dbReference>
<organism evidence="5 6">
    <name type="scientific">Roseicyclus mahoneyensis</name>
    <dbReference type="NCBI Taxonomy" id="164332"/>
    <lineage>
        <taxon>Bacteria</taxon>
        <taxon>Pseudomonadati</taxon>
        <taxon>Pseudomonadota</taxon>
        <taxon>Alphaproteobacteria</taxon>
        <taxon>Rhodobacterales</taxon>
        <taxon>Roseobacteraceae</taxon>
        <taxon>Roseicyclus</taxon>
    </lineage>
</organism>
<dbReference type="GO" id="GO:0030313">
    <property type="term" value="C:cell envelope"/>
    <property type="evidence" value="ECO:0007669"/>
    <property type="project" value="UniProtKB-SubCell"/>
</dbReference>
<dbReference type="CDD" id="cd06307">
    <property type="entry name" value="PBP1_sugar_binding"/>
    <property type="match status" value="1"/>
</dbReference>
<comment type="subcellular location">
    <subcellularLocation>
        <location evidence="1">Cell envelope</location>
    </subcellularLocation>
</comment>